<dbReference type="Proteomes" id="UP000594454">
    <property type="component" value="Chromosome 5"/>
</dbReference>
<feature type="compositionally biased region" description="Polar residues" evidence="1">
    <location>
        <begin position="1"/>
        <end position="26"/>
    </location>
</feature>
<dbReference type="InterPro" id="IPR050874">
    <property type="entry name" value="Diverse_PLD-related"/>
</dbReference>
<keyword evidence="2" id="KW-1133">Transmembrane helix</keyword>
<feature type="transmembrane region" description="Helical" evidence="2">
    <location>
        <begin position="51"/>
        <end position="73"/>
    </location>
</feature>
<dbReference type="Gene3D" id="3.30.870.10">
    <property type="entry name" value="Endonuclease Chain A"/>
    <property type="match status" value="2"/>
</dbReference>
<dbReference type="EMBL" id="LR899013">
    <property type="protein sequence ID" value="CAD7091362.1"/>
    <property type="molecule type" value="Genomic_DNA"/>
</dbReference>
<dbReference type="InParanoid" id="A0A7R8V3K2"/>
<dbReference type="PANTHER" id="PTHR10185">
    <property type="entry name" value="PHOSPHOLIPASE D - RELATED"/>
    <property type="match status" value="1"/>
</dbReference>
<keyword evidence="5" id="KW-1185">Reference proteome</keyword>
<dbReference type="SUPFAM" id="SSF56024">
    <property type="entry name" value="Phospholipase D/nuclease"/>
    <property type="match status" value="2"/>
</dbReference>
<proteinExistence type="predicted"/>
<evidence type="ECO:0000313" key="5">
    <source>
        <dbReference type="Proteomes" id="UP000594454"/>
    </source>
</evidence>
<protein>
    <recommendedName>
        <fullName evidence="3">PLD-like domain-containing protein</fullName>
    </recommendedName>
</protein>
<accession>A0A7R8V3K2</accession>
<evidence type="ECO:0000256" key="1">
    <source>
        <dbReference type="SAM" id="MobiDB-lite"/>
    </source>
</evidence>
<reference evidence="4 5" key="1">
    <citation type="submission" date="2020-11" db="EMBL/GenBank/DDBJ databases">
        <authorList>
            <person name="Wallbank WR R."/>
            <person name="Pardo Diaz C."/>
            <person name="Kozak K."/>
            <person name="Martin S."/>
            <person name="Jiggins C."/>
            <person name="Moest M."/>
            <person name="Warren A I."/>
            <person name="Generalovic N T."/>
            <person name="Byers J.R.P. K."/>
            <person name="Montejo-Kovacevich G."/>
            <person name="Yen C E."/>
        </authorList>
    </citation>
    <scope>NUCLEOTIDE SEQUENCE [LARGE SCALE GENOMIC DNA]</scope>
</reference>
<evidence type="ECO:0000313" key="4">
    <source>
        <dbReference type="EMBL" id="CAD7091362.1"/>
    </source>
</evidence>
<dbReference type="Pfam" id="PF13918">
    <property type="entry name" value="PLDc_3"/>
    <property type="match status" value="1"/>
</dbReference>
<dbReference type="PANTHER" id="PTHR10185:SF17">
    <property type="entry name" value="GM01519P-RELATED"/>
    <property type="match status" value="1"/>
</dbReference>
<evidence type="ECO:0000259" key="3">
    <source>
        <dbReference type="Pfam" id="PF13918"/>
    </source>
</evidence>
<keyword evidence="2" id="KW-0812">Transmembrane</keyword>
<dbReference type="InterPro" id="IPR032803">
    <property type="entry name" value="PLDc_3"/>
</dbReference>
<organism evidence="4 5">
    <name type="scientific">Hermetia illucens</name>
    <name type="common">Black soldier fly</name>
    <dbReference type="NCBI Taxonomy" id="343691"/>
    <lineage>
        <taxon>Eukaryota</taxon>
        <taxon>Metazoa</taxon>
        <taxon>Ecdysozoa</taxon>
        <taxon>Arthropoda</taxon>
        <taxon>Hexapoda</taxon>
        <taxon>Insecta</taxon>
        <taxon>Pterygota</taxon>
        <taxon>Neoptera</taxon>
        <taxon>Endopterygota</taxon>
        <taxon>Diptera</taxon>
        <taxon>Brachycera</taxon>
        <taxon>Stratiomyomorpha</taxon>
        <taxon>Stratiomyidae</taxon>
        <taxon>Hermetiinae</taxon>
        <taxon>Hermetia</taxon>
    </lineage>
</organism>
<sequence>MASMATSFAEQKSEDGASTSATSIPVSEQPLMKGPPEELSPTQVYKLNSRLWFELCIGAFALMWLLVVVTQIVNSVPTYMSKTGYKLPSYYCKDVCSISLVEMIPIGFEMDYVSKDSIYSAWLSLLEAAEKTIDVYSFTWRLQGADQNYDLTFEGNDLFEVLQKFDSDRKGKLNIFVDNSTWHGITLREVSQLENYHVQLMHFAPANETHTTAWVVDKKHLHLGTASVDWRLFRQGKEMGVLIKNCSCLAEELHDIFHALTVQPSAIDIRPELPKLHRIDFDNEYEMDSFFTISGPMKHFIKGISTEDAIVKAIKNADEFIYISVVKYYPFRKELPGVLYLKKIHEALLGAIERQNVSIKLLTSWTEGRDEEEQYLNSFQRYAQEITGRNFQLRRFAFPKFSNKNASTDHNMFLVTDNTAFIGISDWSADYFFDTPGVGLVLQEVNRTSNQANQTIRAQLIELFQRDWNSRYAFA</sequence>
<evidence type="ECO:0000256" key="2">
    <source>
        <dbReference type="SAM" id="Phobius"/>
    </source>
</evidence>
<feature type="region of interest" description="Disordered" evidence="1">
    <location>
        <begin position="1"/>
        <end position="38"/>
    </location>
</feature>
<dbReference type="OrthoDB" id="1923775at2759"/>
<feature type="domain" description="PLD-like" evidence="3">
    <location>
        <begin position="236"/>
        <end position="399"/>
    </location>
</feature>
<name>A0A7R8V3K2_HERIL</name>
<gene>
    <name evidence="4" type="ORF">HERILL_LOCUS13779</name>
</gene>
<dbReference type="OMA" id="HFAPANE"/>
<keyword evidence="2" id="KW-0472">Membrane</keyword>
<dbReference type="AlphaFoldDB" id="A0A7R8V3K2"/>